<gene>
    <name evidence="1" type="ORF">BOX37_12265</name>
</gene>
<dbReference type="KEGG" id="nsl:BOX37_12265"/>
<evidence type="ECO:0000313" key="2">
    <source>
        <dbReference type="Proteomes" id="UP000183810"/>
    </source>
</evidence>
<name>A0A1J0VRE5_9NOCA</name>
<dbReference type="Proteomes" id="UP000183810">
    <property type="component" value="Chromosome"/>
</dbReference>
<evidence type="ECO:0000313" key="1">
    <source>
        <dbReference type="EMBL" id="APE34604.1"/>
    </source>
</evidence>
<dbReference type="RefSeq" id="WP_071927787.1">
    <property type="nucleotide sequence ID" value="NZ_CP018082.1"/>
</dbReference>
<organism evidence="1 2">
    <name type="scientific">Nocardia mangyaensis</name>
    <dbReference type="NCBI Taxonomy" id="2213200"/>
    <lineage>
        <taxon>Bacteria</taxon>
        <taxon>Bacillati</taxon>
        <taxon>Actinomycetota</taxon>
        <taxon>Actinomycetes</taxon>
        <taxon>Mycobacteriales</taxon>
        <taxon>Nocardiaceae</taxon>
        <taxon>Nocardia</taxon>
    </lineage>
</organism>
<reference evidence="1" key="1">
    <citation type="submission" date="2016-11" db="EMBL/GenBank/DDBJ databases">
        <authorList>
            <person name="Jaros S."/>
            <person name="Januszkiewicz K."/>
            <person name="Wedrychowicz H."/>
        </authorList>
    </citation>
    <scope>NUCLEOTIDE SEQUENCE [LARGE SCALE GENOMIC DNA]</scope>
    <source>
        <strain evidence="1">Y48</strain>
    </source>
</reference>
<evidence type="ECO:0008006" key="3">
    <source>
        <dbReference type="Google" id="ProtNLM"/>
    </source>
</evidence>
<dbReference type="OrthoDB" id="4498040at2"/>
<dbReference type="AlphaFoldDB" id="A0A1J0VRE5"/>
<proteinExistence type="predicted"/>
<sequence length="291" mass="32202">MAVAPAGASVSSEAVNITLSVDFDASEIKGAATTLSHSIAGHRLYELGRRPSFPDTEQLSSIKATLEEIANSPIDEIANRGSWKSGPIKCTLNPEGQRDYGKANANMREWIDDAVRYGNEAGVDPRVVLAIVYQEGGNRAESALQESASWGYDAFRYITTKPRELKDGYGNSLGITNMKEETYNQVREKYPEEFEGKQWALIADDDSLAIKAAAFNLKRVQDLYTGRAVDSFREQHSRDEFIAAGYNAEGHFNKTYLKQGYFGNSAIDYIDRFDVSLKIASDMIDGAYTCK</sequence>
<protein>
    <recommendedName>
        <fullName evidence="3">Transglycosylase SLT domain-containing protein</fullName>
    </recommendedName>
</protein>
<keyword evidence="2" id="KW-1185">Reference proteome</keyword>
<dbReference type="EMBL" id="CP018082">
    <property type="protein sequence ID" value="APE34604.1"/>
    <property type="molecule type" value="Genomic_DNA"/>
</dbReference>
<dbReference type="Gene3D" id="1.10.530.10">
    <property type="match status" value="1"/>
</dbReference>
<accession>A0A1J0VRE5</accession>